<reference evidence="1" key="1">
    <citation type="submission" date="2023-06" db="EMBL/GenBank/DDBJ databases">
        <authorList>
            <consortium name="Lawrence Berkeley National Laboratory"/>
            <person name="Ahrendt S."/>
            <person name="Sahu N."/>
            <person name="Indic B."/>
            <person name="Wong-Bajracharya J."/>
            <person name="Merenyi Z."/>
            <person name="Ke H.-M."/>
            <person name="Monk M."/>
            <person name="Kocsube S."/>
            <person name="Drula E."/>
            <person name="Lipzen A."/>
            <person name="Balint B."/>
            <person name="Henrissat B."/>
            <person name="Andreopoulos B."/>
            <person name="Martin F.M."/>
            <person name="Harder C.B."/>
            <person name="Rigling D."/>
            <person name="Ford K.L."/>
            <person name="Foster G.D."/>
            <person name="Pangilinan J."/>
            <person name="Papanicolaou A."/>
            <person name="Barry K."/>
            <person name="LaButti K."/>
            <person name="Viragh M."/>
            <person name="Koriabine M."/>
            <person name="Yan M."/>
            <person name="Riley R."/>
            <person name="Champramary S."/>
            <person name="Plett K.L."/>
            <person name="Tsai I.J."/>
            <person name="Slot J."/>
            <person name="Sipos G."/>
            <person name="Plett J."/>
            <person name="Nagy L.G."/>
            <person name="Grigoriev I.V."/>
        </authorList>
    </citation>
    <scope>NUCLEOTIDE SEQUENCE</scope>
    <source>
        <strain evidence="1">FPL87.14</strain>
    </source>
</reference>
<keyword evidence="2" id="KW-1185">Reference proteome</keyword>
<name>A0AA39JAQ5_9AGAR</name>
<dbReference type="EMBL" id="JAUEPT010000043">
    <property type="protein sequence ID" value="KAK0438477.1"/>
    <property type="molecule type" value="Genomic_DNA"/>
</dbReference>
<proteinExistence type="predicted"/>
<gene>
    <name evidence="1" type="ORF">EV421DRAFT_967617</name>
</gene>
<sequence length="66" mass="7185">MILKTIKECAIPLIVKRALGGGDCDTLTQTSYSILNMWNHSTLTSIRDKCCCRTLALAGGVPCLDR</sequence>
<evidence type="ECO:0000313" key="2">
    <source>
        <dbReference type="Proteomes" id="UP001175226"/>
    </source>
</evidence>
<accession>A0AA39JAQ5</accession>
<evidence type="ECO:0000313" key="1">
    <source>
        <dbReference type="EMBL" id="KAK0438477.1"/>
    </source>
</evidence>
<dbReference type="Proteomes" id="UP001175226">
    <property type="component" value="Unassembled WGS sequence"/>
</dbReference>
<organism evidence="1 2">
    <name type="scientific">Armillaria borealis</name>
    <dbReference type="NCBI Taxonomy" id="47425"/>
    <lineage>
        <taxon>Eukaryota</taxon>
        <taxon>Fungi</taxon>
        <taxon>Dikarya</taxon>
        <taxon>Basidiomycota</taxon>
        <taxon>Agaricomycotina</taxon>
        <taxon>Agaricomycetes</taxon>
        <taxon>Agaricomycetidae</taxon>
        <taxon>Agaricales</taxon>
        <taxon>Marasmiineae</taxon>
        <taxon>Physalacriaceae</taxon>
        <taxon>Armillaria</taxon>
    </lineage>
</organism>
<dbReference type="AlphaFoldDB" id="A0AA39JAQ5"/>
<protein>
    <submittedName>
        <fullName evidence="1">Uncharacterized protein</fullName>
    </submittedName>
</protein>
<comment type="caution">
    <text evidence="1">The sequence shown here is derived from an EMBL/GenBank/DDBJ whole genome shotgun (WGS) entry which is preliminary data.</text>
</comment>